<keyword evidence="2" id="KW-1185">Reference proteome</keyword>
<dbReference type="GO" id="GO:0016491">
    <property type="term" value="F:oxidoreductase activity"/>
    <property type="evidence" value="ECO:0007669"/>
    <property type="project" value="InterPro"/>
</dbReference>
<organism evidence="1 2">
    <name type="scientific">Paludibacter propionicigenes (strain DSM 17365 / JCM 13257 / WB4)</name>
    <dbReference type="NCBI Taxonomy" id="694427"/>
    <lineage>
        <taxon>Bacteria</taxon>
        <taxon>Pseudomonadati</taxon>
        <taxon>Bacteroidota</taxon>
        <taxon>Bacteroidia</taxon>
        <taxon>Bacteroidales</taxon>
        <taxon>Paludibacteraceae</taxon>
        <taxon>Paludibacter</taxon>
    </lineage>
</organism>
<sequence length="363" mass="40656">MKAPKLIFIMMLSMWGLFCSCSVGSHGQRSLEPNGKNDVYQMLYFASLAGSSHNSQPWRVEVYNNSIIRLYADITRALAVVDPDHRELFISLGAFIENLTLSAGSLGYDCKLILADNYSKAKPVAEIVLNKASATPYNLKLIETRMTLRTPFDTNAIKENDVRRLTKPDAERIHFFEASDGEGKFIAQQTIEAYTQQAYNKAAQDELANWLRFSNKEVDAKRDGLTTAGMQITGISGFFVRHFMKPQDSKKESFIKAGIDKTKKQALSCGGWIVITSSGNTVAGWINTGRLYQQIHLTCTELGLGFQPMNQAVEERNYKTQVVKRLGIKDELVFIARVGYVSVVPAPVSPRRSVADFTRFIIR</sequence>
<accession>E4T769</accession>
<dbReference type="Gene3D" id="3.40.109.10">
    <property type="entry name" value="NADH Oxidase"/>
    <property type="match status" value="1"/>
</dbReference>
<dbReference type="OrthoDB" id="5149792at2"/>
<dbReference type="InterPro" id="IPR000415">
    <property type="entry name" value="Nitroreductase-like"/>
</dbReference>
<dbReference type="SUPFAM" id="SSF55469">
    <property type="entry name" value="FMN-dependent nitroreductase-like"/>
    <property type="match status" value="2"/>
</dbReference>
<reference key="1">
    <citation type="submission" date="2010-11" db="EMBL/GenBank/DDBJ databases">
        <title>The complete genome of Paludibacter propionicigenes DSM 17365.</title>
        <authorList>
            <consortium name="US DOE Joint Genome Institute (JGI-PGF)"/>
            <person name="Lucas S."/>
            <person name="Copeland A."/>
            <person name="Lapidus A."/>
            <person name="Bruce D."/>
            <person name="Goodwin L."/>
            <person name="Pitluck S."/>
            <person name="Kyrpides N."/>
            <person name="Mavromatis K."/>
            <person name="Ivanova N."/>
            <person name="Munk A.C."/>
            <person name="Brettin T."/>
            <person name="Detter J.C."/>
            <person name="Han C."/>
            <person name="Tapia R."/>
            <person name="Land M."/>
            <person name="Hauser L."/>
            <person name="Markowitz V."/>
            <person name="Cheng J.-F."/>
            <person name="Hugenholtz P."/>
            <person name="Woyke T."/>
            <person name="Wu D."/>
            <person name="Gronow S."/>
            <person name="Wellnitz S."/>
            <person name="Brambilla E."/>
            <person name="Klenk H.-P."/>
            <person name="Eisen J.A."/>
        </authorList>
    </citation>
    <scope>NUCLEOTIDE SEQUENCE</scope>
    <source>
        <strain>WB4</strain>
    </source>
</reference>
<dbReference type="EMBL" id="CP002345">
    <property type="protein sequence ID" value="ADQ80563.1"/>
    <property type="molecule type" value="Genomic_DNA"/>
</dbReference>
<reference evidence="1 2" key="2">
    <citation type="journal article" date="2011" name="Stand. Genomic Sci.">
        <title>Complete genome sequence of Paludibacter propionicigenes type strain (WB4).</title>
        <authorList>
            <person name="Gronow S."/>
            <person name="Munk C."/>
            <person name="Lapidus A."/>
            <person name="Nolan M."/>
            <person name="Lucas S."/>
            <person name="Hammon N."/>
            <person name="Deshpande S."/>
            <person name="Cheng J.F."/>
            <person name="Tapia R."/>
            <person name="Han C."/>
            <person name="Goodwin L."/>
            <person name="Pitluck S."/>
            <person name="Liolios K."/>
            <person name="Ivanova N."/>
            <person name="Mavromatis K."/>
            <person name="Mikhailova N."/>
            <person name="Pati A."/>
            <person name="Chen A."/>
            <person name="Palaniappan K."/>
            <person name="Land M."/>
            <person name="Hauser L."/>
            <person name="Chang Y.J."/>
            <person name="Jeffries C.D."/>
            <person name="Brambilla E."/>
            <person name="Rohde M."/>
            <person name="Goker M."/>
            <person name="Detter J.C."/>
            <person name="Woyke T."/>
            <person name="Bristow J."/>
            <person name="Eisen J.A."/>
            <person name="Markowitz V."/>
            <person name="Hugenholtz P."/>
            <person name="Kyrpides N.C."/>
            <person name="Klenk H.P."/>
        </authorList>
    </citation>
    <scope>NUCLEOTIDE SEQUENCE [LARGE SCALE GENOMIC DNA]</scope>
    <source>
        <strain evidence="2">DSM 17365 / JCM 13257 / WB4</strain>
    </source>
</reference>
<dbReference type="AlphaFoldDB" id="E4T769"/>
<gene>
    <name evidence="1" type="ordered locus">Palpr_2431</name>
</gene>
<name>E4T769_PALPW</name>
<dbReference type="PROSITE" id="PS51257">
    <property type="entry name" value="PROKAR_LIPOPROTEIN"/>
    <property type="match status" value="1"/>
</dbReference>
<evidence type="ECO:0000313" key="2">
    <source>
        <dbReference type="Proteomes" id="UP000008718"/>
    </source>
</evidence>
<dbReference type="Proteomes" id="UP000008718">
    <property type="component" value="Chromosome"/>
</dbReference>
<dbReference type="STRING" id="694427.Palpr_2431"/>
<evidence type="ECO:0000313" key="1">
    <source>
        <dbReference type="EMBL" id="ADQ80563.1"/>
    </source>
</evidence>
<dbReference type="RefSeq" id="WP_013445932.1">
    <property type="nucleotide sequence ID" value="NC_014734.1"/>
</dbReference>
<dbReference type="KEGG" id="ppn:Palpr_2431"/>
<dbReference type="NCBIfam" id="NF047509">
    <property type="entry name" value="Rv3131_FMN_oxido"/>
    <property type="match status" value="1"/>
</dbReference>
<dbReference type="eggNOG" id="COG0778">
    <property type="taxonomic scope" value="Bacteria"/>
</dbReference>
<protein>
    <submittedName>
        <fullName evidence="1">Nitroreductase</fullName>
    </submittedName>
</protein>
<dbReference type="HOGENOM" id="CLU_051479_3_1_10"/>
<proteinExistence type="predicted"/>